<proteinExistence type="predicted"/>
<dbReference type="EMBL" id="DSRU01000048">
    <property type="protein sequence ID" value="HFM96865.1"/>
    <property type="molecule type" value="Genomic_DNA"/>
</dbReference>
<reference evidence="2" key="1">
    <citation type="journal article" date="2020" name="mSystems">
        <title>Genome- and Community-Level Interaction Insights into Carbon Utilization and Element Cycling Functions of Hydrothermarchaeota in Hydrothermal Sediment.</title>
        <authorList>
            <person name="Zhou Z."/>
            <person name="Liu Y."/>
            <person name="Xu W."/>
            <person name="Pan J."/>
            <person name="Luo Z.H."/>
            <person name="Li M."/>
        </authorList>
    </citation>
    <scope>NUCLEOTIDE SEQUENCE [LARGE SCALE GENOMIC DNA]</scope>
    <source>
        <strain evidence="2">SpSt-418</strain>
    </source>
</reference>
<organism evidence="2">
    <name type="scientific">Oscillatoriales cyanobacterium SpSt-418</name>
    <dbReference type="NCBI Taxonomy" id="2282169"/>
    <lineage>
        <taxon>Bacteria</taxon>
        <taxon>Bacillati</taxon>
        <taxon>Cyanobacteriota</taxon>
        <taxon>Cyanophyceae</taxon>
        <taxon>Oscillatoriophycideae</taxon>
        <taxon>Oscillatoriales</taxon>
    </lineage>
</organism>
<accession>A0A7C3KD01</accession>
<gene>
    <name evidence="2" type="ORF">ENR64_03695</name>
</gene>
<dbReference type="AlphaFoldDB" id="A0A7C3KD01"/>
<name>A0A7C3KD01_9CYAN</name>
<sequence length="137" mass="15280">MDKRSPSSSLHPGLFIAGFGLVFCVLWLLVAILGAVLPILKVGLPLAISVGVWQHLQKRQQRQQALLDHAFYKLLKEHDGYITTLEFAMTAKLSGAVARQYLDNRAKEFSAQFGISEVGEVFYIFPVVRSHPPTPFN</sequence>
<feature type="transmembrane region" description="Helical" evidence="1">
    <location>
        <begin position="12"/>
        <end position="33"/>
    </location>
</feature>
<keyword evidence="1" id="KW-0812">Transmembrane</keyword>
<evidence type="ECO:0000313" key="2">
    <source>
        <dbReference type="EMBL" id="HFM96865.1"/>
    </source>
</evidence>
<protein>
    <submittedName>
        <fullName evidence="2">Uncharacterized protein</fullName>
    </submittedName>
</protein>
<comment type="caution">
    <text evidence="2">The sequence shown here is derived from an EMBL/GenBank/DDBJ whole genome shotgun (WGS) entry which is preliminary data.</text>
</comment>
<keyword evidence="1" id="KW-0472">Membrane</keyword>
<keyword evidence="1" id="KW-1133">Transmembrane helix</keyword>
<evidence type="ECO:0000256" key="1">
    <source>
        <dbReference type="SAM" id="Phobius"/>
    </source>
</evidence>